<dbReference type="Proteomes" id="UP000327011">
    <property type="component" value="Unassembled WGS sequence"/>
</dbReference>
<reference evidence="4 5" key="1">
    <citation type="submission" date="2019-09" db="EMBL/GenBank/DDBJ databases">
        <title>Screening of Novel Bioactive Compounds from Soil-Associated.</title>
        <authorList>
            <person name="Gong X."/>
        </authorList>
    </citation>
    <scope>NUCLEOTIDE SEQUENCE [LARGE SCALE GENOMIC DNA]</scope>
    <source>
        <strain evidence="4 5">Gxj-6</strain>
    </source>
</reference>
<keyword evidence="5" id="KW-1185">Reference proteome</keyword>
<feature type="transmembrane region" description="Helical" evidence="2">
    <location>
        <begin position="138"/>
        <end position="162"/>
    </location>
</feature>
<comment type="caution">
    <text evidence="4">The sequence shown here is derived from an EMBL/GenBank/DDBJ whole genome shotgun (WGS) entry which is preliminary data.</text>
</comment>
<dbReference type="AlphaFoldDB" id="A0A5J5K1Z8"/>
<organism evidence="4 5">
    <name type="scientific">Microbispora cellulosiformans</name>
    <dbReference type="NCBI Taxonomy" id="2614688"/>
    <lineage>
        <taxon>Bacteria</taxon>
        <taxon>Bacillati</taxon>
        <taxon>Actinomycetota</taxon>
        <taxon>Actinomycetes</taxon>
        <taxon>Streptosporangiales</taxon>
        <taxon>Streptosporangiaceae</taxon>
        <taxon>Microbispora</taxon>
    </lineage>
</organism>
<sequence>MGSRAPHGKAGKRGASRCQARRPRVRCVSQTALITLILSGLGLVFGLIGGGVIVNAREFRRRAHRASGLVVRLRASRSDDGTVYYPTIRFVTLYGQQVEAESSYGSNPPPARPGQEVPVLYDPARPTRIRIDSVAGSGTLLGGIFLAVGVVLFTVGAGIALAQTF</sequence>
<dbReference type="Pfam" id="PF12158">
    <property type="entry name" value="DUF3592"/>
    <property type="match status" value="1"/>
</dbReference>
<evidence type="ECO:0000259" key="3">
    <source>
        <dbReference type="Pfam" id="PF12158"/>
    </source>
</evidence>
<dbReference type="InterPro" id="IPR021994">
    <property type="entry name" value="DUF3592"/>
</dbReference>
<proteinExistence type="predicted"/>
<name>A0A5J5K1Z8_9ACTN</name>
<keyword evidence="2" id="KW-0812">Transmembrane</keyword>
<feature type="transmembrane region" description="Helical" evidence="2">
    <location>
        <begin position="32"/>
        <end position="56"/>
    </location>
</feature>
<evidence type="ECO:0000256" key="2">
    <source>
        <dbReference type="SAM" id="Phobius"/>
    </source>
</evidence>
<keyword evidence="2" id="KW-0472">Membrane</keyword>
<accession>A0A5J5K1Z8</accession>
<gene>
    <name evidence="4" type="ORF">F5972_15980</name>
</gene>
<evidence type="ECO:0000256" key="1">
    <source>
        <dbReference type="SAM" id="MobiDB-lite"/>
    </source>
</evidence>
<keyword evidence="2" id="KW-1133">Transmembrane helix</keyword>
<protein>
    <submittedName>
        <fullName evidence="4">DUF3592 domain-containing protein</fullName>
    </submittedName>
</protein>
<feature type="domain" description="DUF3592" evidence="3">
    <location>
        <begin position="68"/>
        <end position="132"/>
    </location>
</feature>
<evidence type="ECO:0000313" key="4">
    <source>
        <dbReference type="EMBL" id="KAA9378362.1"/>
    </source>
</evidence>
<evidence type="ECO:0000313" key="5">
    <source>
        <dbReference type="Proteomes" id="UP000327011"/>
    </source>
</evidence>
<feature type="region of interest" description="Disordered" evidence="1">
    <location>
        <begin position="1"/>
        <end position="21"/>
    </location>
</feature>
<dbReference type="EMBL" id="VYTZ01000005">
    <property type="protein sequence ID" value="KAA9378362.1"/>
    <property type="molecule type" value="Genomic_DNA"/>
</dbReference>